<comment type="caution">
    <text evidence="2">The sequence shown here is derived from an EMBL/GenBank/DDBJ whole genome shotgun (WGS) entry which is preliminary data.</text>
</comment>
<dbReference type="PANTHER" id="PTHR40078">
    <property type="entry name" value="INTEGRAL MEMBRANE PROTEIN-RELATED"/>
    <property type="match status" value="1"/>
</dbReference>
<dbReference type="AlphaFoldDB" id="A0A4R2J8L5"/>
<evidence type="ECO:0000256" key="1">
    <source>
        <dbReference type="SAM" id="Phobius"/>
    </source>
</evidence>
<dbReference type="PANTHER" id="PTHR40078:SF1">
    <property type="entry name" value="INTEGRAL MEMBRANE PROTEIN"/>
    <property type="match status" value="1"/>
</dbReference>
<dbReference type="RefSeq" id="WP_132123075.1">
    <property type="nucleotide sequence ID" value="NZ_SLWS01000009.1"/>
</dbReference>
<reference evidence="2 3" key="1">
    <citation type="submission" date="2019-03" db="EMBL/GenBank/DDBJ databases">
        <title>Genomic Encyclopedia of Type Strains, Phase IV (KMG-IV): sequencing the most valuable type-strain genomes for metagenomic binning, comparative biology and taxonomic classification.</title>
        <authorList>
            <person name="Goeker M."/>
        </authorList>
    </citation>
    <scope>NUCLEOTIDE SEQUENCE [LARGE SCALE GENOMIC DNA]</scope>
    <source>
        <strain evidence="2 3">DSM 45934</strain>
    </source>
</reference>
<name>A0A4R2J8L5_9PSEU</name>
<keyword evidence="1" id="KW-1133">Transmembrane helix</keyword>
<feature type="transmembrane region" description="Helical" evidence="1">
    <location>
        <begin position="99"/>
        <end position="120"/>
    </location>
</feature>
<evidence type="ECO:0000313" key="3">
    <source>
        <dbReference type="Proteomes" id="UP000295680"/>
    </source>
</evidence>
<organism evidence="2 3">
    <name type="scientific">Actinocrispum wychmicini</name>
    <dbReference type="NCBI Taxonomy" id="1213861"/>
    <lineage>
        <taxon>Bacteria</taxon>
        <taxon>Bacillati</taxon>
        <taxon>Actinomycetota</taxon>
        <taxon>Actinomycetes</taxon>
        <taxon>Pseudonocardiales</taxon>
        <taxon>Pseudonocardiaceae</taxon>
        <taxon>Actinocrispum</taxon>
    </lineage>
</organism>
<proteinExistence type="predicted"/>
<dbReference type="InterPro" id="IPR038750">
    <property type="entry name" value="YczE/YyaS-like"/>
</dbReference>
<dbReference type="OrthoDB" id="154912at2"/>
<feature type="transmembrane region" description="Helical" evidence="1">
    <location>
        <begin position="48"/>
        <end position="66"/>
    </location>
</feature>
<keyword evidence="3" id="KW-1185">Reference proteome</keyword>
<feature type="transmembrane region" description="Helical" evidence="1">
    <location>
        <begin position="73"/>
        <end position="93"/>
    </location>
</feature>
<protein>
    <submittedName>
        <fullName evidence="2">Putative membrane protein YczE</fullName>
    </submittedName>
</protein>
<keyword evidence="1" id="KW-0472">Membrane</keyword>
<feature type="transmembrane region" description="Helical" evidence="1">
    <location>
        <begin position="7"/>
        <end position="28"/>
    </location>
</feature>
<evidence type="ECO:0000313" key="2">
    <source>
        <dbReference type="EMBL" id="TCO54072.1"/>
    </source>
</evidence>
<feature type="transmembrane region" description="Helical" evidence="1">
    <location>
        <begin position="156"/>
        <end position="180"/>
    </location>
</feature>
<dbReference type="Proteomes" id="UP000295680">
    <property type="component" value="Unassembled WGS sequence"/>
</dbReference>
<accession>A0A4R2J8L5</accession>
<sequence length="199" mass="20775">MTVRRLVRLFAGLVLYGASDAMIVMAGLGVEPWDALAQGLSRTVGLSIGLWTNLIGAAVLLLWIPLRQRPGVGTVCNVLLVGTSMDVTLSLVGPPHQVWLRWIVLLAGIVLNGVATACYLGADAGPGPRDGLMTGLAARGHPIWVVRWGIELTVLLAGFLLGATIGVGTVLYACAIGPLVQLFMPRKRAPAGQAGPQSP</sequence>
<gene>
    <name evidence="2" type="ORF">EV192_10952</name>
</gene>
<dbReference type="EMBL" id="SLWS01000009">
    <property type="protein sequence ID" value="TCO54072.1"/>
    <property type="molecule type" value="Genomic_DNA"/>
</dbReference>
<keyword evidence="1" id="KW-0812">Transmembrane</keyword>
<dbReference type="Pfam" id="PF19700">
    <property type="entry name" value="DUF6198"/>
    <property type="match status" value="1"/>
</dbReference>